<comment type="caution">
    <text evidence="1">The sequence shown here is derived from an EMBL/GenBank/DDBJ whole genome shotgun (WGS) entry which is preliminary data.</text>
</comment>
<evidence type="ECO:0000313" key="1">
    <source>
        <dbReference type="EMBL" id="KGQ17796.1"/>
    </source>
</evidence>
<dbReference type="Proteomes" id="UP000030518">
    <property type="component" value="Unassembled WGS sequence"/>
</dbReference>
<dbReference type="EMBL" id="JRKJ01000025">
    <property type="protein sequence ID" value="KGQ17796.1"/>
    <property type="molecule type" value="Genomic_DNA"/>
</dbReference>
<gene>
    <name evidence="1" type="ORF">LF41_2003</name>
</gene>
<organism evidence="1 2">
    <name type="scientific">Lysobacter dokdonensis DS-58</name>
    <dbReference type="NCBI Taxonomy" id="1300345"/>
    <lineage>
        <taxon>Bacteria</taxon>
        <taxon>Pseudomonadati</taxon>
        <taxon>Pseudomonadota</taxon>
        <taxon>Gammaproteobacteria</taxon>
        <taxon>Lysobacterales</taxon>
        <taxon>Lysobacteraceae</taxon>
        <taxon>Noviluteimonas</taxon>
    </lineage>
</organism>
<dbReference type="STRING" id="1300345.LF41_2003"/>
<protein>
    <submittedName>
        <fullName evidence="1">Uncharacterized protein</fullName>
    </submittedName>
</protein>
<name>A0A0A2WCK8_9GAMM</name>
<accession>A0A0A2WCK8</accession>
<sequence length="37" mass="4091">MATGSSRNSTVSHRFIGMKRLTSRKTRGILRPSIETG</sequence>
<dbReference type="AlphaFoldDB" id="A0A0A2WCK8"/>
<reference evidence="1 2" key="1">
    <citation type="submission" date="2014-09" db="EMBL/GenBank/DDBJ databases">
        <title>Genome sequences of Lysobacter dokdonensis DS-58.</title>
        <authorList>
            <person name="Kim J.F."/>
            <person name="Kwak M.-J."/>
        </authorList>
    </citation>
    <scope>NUCLEOTIDE SEQUENCE [LARGE SCALE GENOMIC DNA]</scope>
    <source>
        <strain evidence="1 2">DS-58</strain>
    </source>
</reference>
<evidence type="ECO:0000313" key="2">
    <source>
        <dbReference type="Proteomes" id="UP000030518"/>
    </source>
</evidence>
<proteinExistence type="predicted"/>
<keyword evidence="2" id="KW-1185">Reference proteome</keyword>